<dbReference type="EMBL" id="JAPWDV010000001">
    <property type="protein sequence ID" value="KAJ6224421.1"/>
    <property type="molecule type" value="Genomic_DNA"/>
</dbReference>
<keyword evidence="2" id="KW-0963">Cytoplasm</keyword>
<dbReference type="GO" id="GO:0005856">
    <property type="term" value="C:cytoskeleton"/>
    <property type="evidence" value="ECO:0007669"/>
    <property type="project" value="UniProtKB-SubCell"/>
</dbReference>
<dbReference type="OMA" id="PYQRDKL"/>
<dbReference type="PANTHER" id="PTHR10901:SF6">
    <property type="entry name" value="TROPOMODULIN, ISOFORM N"/>
    <property type="match status" value="1"/>
</dbReference>
<feature type="region of interest" description="Disordered" evidence="4">
    <location>
        <begin position="1"/>
        <end position="56"/>
    </location>
</feature>
<dbReference type="FunFam" id="3.80.10.10:FF:000099">
    <property type="entry name" value="Tropomodulin, isoform C"/>
    <property type="match status" value="1"/>
</dbReference>
<dbReference type="AlphaFoldDB" id="A0A9Q0RS41"/>
<proteinExistence type="predicted"/>
<sequence length="415" mass="46870">MASRKLRTPEPPGPSSSTNVNSPPPMPPPPSLSQITKTTRTVNQRRLSERKNSQEFLQQQPKLKMLYGRDLKDYENLNVEDLLNQLSAEELEQLSEEVDPDDSLLPPSQRCKEQTFKDPTGPLNRRQLLNFLTKFAKEQEDWPENKKFVPGVKLGKTWVPKPSDNNLNDEKIILDMEDGAENALNNASEADLVDLAGILGLHSMLSQDQYHASILNKGQLSNDKFESIVKSTKPRKAPAPEPDNMTDPEKTAKQIIENDPGLTELNWNNIKYIPRETFKKLFNGLKTNSNLTELHLSNTGLTDGPAEKLVEALRHNESVRKINLESNYLSGPMLRDLIEALLEKQYVVEFRAANQRPTIMGNRIEMEIASLVQQNKSLLKLGLNFDVPDARHKVAAQLQQNNDNCRLKRLASVEG</sequence>
<evidence type="ECO:0000313" key="5">
    <source>
        <dbReference type="EMBL" id="KAJ6224421.1"/>
    </source>
</evidence>
<name>A0A9Q0RS41_BLOTA</name>
<dbReference type="InterPro" id="IPR032675">
    <property type="entry name" value="LRR_dom_sf"/>
</dbReference>
<comment type="caution">
    <text evidence="5">The sequence shown here is derived from an EMBL/GenBank/DDBJ whole genome shotgun (WGS) entry which is preliminary data.</text>
</comment>
<evidence type="ECO:0000256" key="4">
    <source>
        <dbReference type="SAM" id="MobiDB-lite"/>
    </source>
</evidence>
<dbReference type="GO" id="GO:0030239">
    <property type="term" value="P:myofibril assembly"/>
    <property type="evidence" value="ECO:0007669"/>
    <property type="project" value="TreeGrafter"/>
</dbReference>
<dbReference type="Pfam" id="PF03250">
    <property type="entry name" value="Tropomodulin"/>
    <property type="match status" value="1"/>
</dbReference>
<evidence type="ECO:0000313" key="6">
    <source>
        <dbReference type="Proteomes" id="UP001142055"/>
    </source>
</evidence>
<dbReference type="SMART" id="SM00368">
    <property type="entry name" value="LRR_RI"/>
    <property type="match status" value="2"/>
</dbReference>
<keyword evidence="6" id="KW-1185">Reference proteome</keyword>
<evidence type="ECO:0000256" key="1">
    <source>
        <dbReference type="ARBA" id="ARBA00004245"/>
    </source>
</evidence>
<dbReference type="PANTHER" id="PTHR10901">
    <property type="entry name" value="TROPOMODULIN"/>
    <property type="match status" value="1"/>
</dbReference>
<gene>
    <name evidence="5" type="ORF">RDWZM_002966</name>
</gene>
<dbReference type="GO" id="GO:0051694">
    <property type="term" value="P:pointed-end actin filament capping"/>
    <property type="evidence" value="ECO:0007669"/>
    <property type="project" value="InterPro"/>
</dbReference>
<dbReference type="GO" id="GO:0007015">
    <property type="term" value="P:actin filament organization"/>
    <property type="evidence" value="ECO:0007669"/>
    <property type="project" value="TreeGrafter"/>
</dbReference>
<accession>A0A9Q0RS41</accession>
<dbReference type="GO" id="GO:0005523">
    <property type="term" value="F:tropomyosin binding"/>
    <property type="evidence" value="ECO:0007669"/>
    <property type="project" value="InterPro"/>
</dbReference>
<dbReference type="Proteomes" id="UP001142055">
    <property type="component" value="Chromosome 1"/>
</dbReference>
<comment type="subcellular location">
    <subcellularLocation>
        <location evidence="1">Cytoplasm</location>
        <location evidence="1">Cytoskeleton</location>
    </subcellularLocation>
</comment>
<reference evidence="5" key="1">
    <citation type="submission" date="2022-12" db="EMBL/GenBank/DDBJ databases">
        <title>Genome assemblies of Blomia tropicalis.</title>
        <authorList>
            <person name="Cui Y."/>
        </authorList>
    </citation>
    <scope>NUCLEOTIDE SEQUENCE</scope>
    <source>
        <tissue evidence="5">Adult mites</tissue>
    </source>
</reference>
<dbReference type="SUPFAM" id="SSF52047">
    <property type="entry name" value="RNI-like"/>
    <property type="match status" value="1"/>
</dbReference>
<evidence type="ECO:0000256" key="2">
    <source>
        <dbReference type="ARBA" id="ARBA00022490"/>
    </source>
</evidence>
<evidence type="ECO:0000256" key="3">
    <source>
        <dbReference type="ARBA" id="ARBA00023212"/>
    </source>
</evidence>
<feature type="compositionally biased region" description="Pro residues" evidence="4">
    <location>
        <begin position="22"/>
        <end position="31"/>
    </location>
</feature>
<dbReference type="InterPro" id="IPR004934">
    <property type="entry name" value="TMOD"/>
</dbReference>
<evidence type="ECO:0008006" key="7">
    <source>
        <dbReference type="Google" id="ProtNLM"/>
    </source>
</evidence>
<dbReference type="GO" id="GO:0030016">
    <property type="term" value="C:myofibril"/>
    <property type="evidence" value="ECO:0007669"/>
    <property type="project" value="TreeGrafter"/>
</dbReference>
<protein>
    <recommendedName>
        <fullName evidence="7">Tropomodulin</fullName>
    </recommendedName>
</protein>
<feature type="compositionally biased region" description="Polar residues" evidence="4">
    <location>
        <begin position="34"/>
        <end position="45"/>
    </location>
</feature>
<organism evidence="5 6">
    <name type="scientific">Blomia tropicalis</name>
    <name type="common">Mite</name>
    <dbReference type="NCBI Taxonomy" id="40697"/>
    <lineage>
        <taxon>Eukaryota</taxon>
        <taxon>Metazoa</taxon>
        <taxon>Ecdysozoa</taxon>
        <taxon>Arthropoda</taxon>
        <taxon>Chelicerata</taxon>
        <taxon>Arachnida</taxon>
        <taxon>Acari</taxon>
        <taxon>Acariformes</taxon>
        <taxon>Sarcoptiformes</taxon>
        <taxon>Astigmata</taxon>
        <taxon>Glycyphagoidea</taxon>
        <taxon>Echimyopodidae</taxon>
        <taxon>Blomia</taxon>
    </lineage>
</organism>
<feature type="compositionally biased region" description="Acidic residues" evidence="4">
    <location>
        <begin position="93"/>
        <end position="102"/>
    </location>
</feature>
<dbReference type="Gene3D" id="3.80.10.10">
    <property type="entry name" value="Ribonuclease Inhibitor"/>
    <property type="match status" value="1"/>
</dbReference>
<keyword evidence="3" id="KW-0206">Cytoskeleton</keyword>
<feature type="region of interest" description="Disordered" evidence="4">
    <location>
        <begin position="93"/>
        <end position="120"/>
    </location>
</feature>